<evidence type="ECO:0000313" key="2">
    <source>
        <dbReference type="Proteomes" id="UP000534677"/>
    </source>
</evidence>
<dbReference type="Proteomes" id="UP000534677">
    <property type="component" value="Unassembled WGS sequence"/>
</dbReference>
<dbReference type="EMBL" id="JAAXCZ010000018">
    <property type="protein sequence ID" value="MBC2384583.1"/>
    <property type="molecule type" value="Genomic_DNA"/>
</dbReference>
<gene>
    <name evidence="1" type="ORF">HF209_26930</name>
</gene>
<reference evidence="1 2" key="1">
    <citation type="submission" date="2020-04" db="EMBL/GenBank/DDBJ databases">
        <title>Pseudomonas crami sp. nov., a novel proteolytic bacterial species isolated from cream.</title>
        <authorList>
            <person name="Hofmann K."/>
            <person name="Woller A."/>
            <person name="Huptas C."/>
            <person name="Wenning M."/>
            <person name="Scherer S."/>
            <person name="Doll E.V."/>
        </authorList>
    </citation>
    <scope>NUCLEOTIDE SEQUENCE [LARGE SCALE GENOMIC DNA]</scope>
    <source>
        <strain evidence="1 2">WS 5096</strain>
    </source>
</reference>
<dbReference type="RefSeq" id="WP_185710091.1">
    <property type="nucleotide sequence ID" value="NZ_JAAXCZ010000018.1"/>
</dbReference>
<proteinExistence type="predicted"/>
<evidence type="ECO:0000313" key="1">
    <source>
        <dbReference type="EMBL" id="MBC2384583.1"/>
    </source>
</evidence>
<comment type="caution">
    <text evidence="1">The sequence shown here is derived from an EMBL/GenBank/DDBJ whole genome shotgun (WGS) entry which is preliminary data.</text>
</comment>
<sequence>MTQITYQDPNIRFRQGLRYHGTWEHDCWIDGKQHKLVVGDNSYDGRREYFSGLSDEEFVRDVVGRRDTICFTDNNVVPDELVVAFNEWRRVVHVERVLRLTSQPERYGVIHPNDPSLLPFPTVVPVVYRQGAGWIRTGLKENFQ</sequence>
<accession>A0ABR6TGD9</accession>
<evidence type="ECO:0008006" key="3">
    <source>
        <dbReference type="Google" id="ProtNLM"/>
    </source>
</evidence>
<protein>
    <recommendedName>
        <fullName evidence="3">YopX protein domain-containing protein</fullName>
    </recommendedName>
</protein>
<organism evidence="1 2">
    <name type="scientific">Pseudomonas cremoris</name>
    <dbReference type="NCBI Taxonomy" id="2724178"/>
    <lineage>
        <taxon>Bacteria</taxon>
        <taxon>Pseudomonadati</taxon>
        <taxon>Pseudomonadota</taxon>
        <taxon>Gammaproteobacteria</taxon>
        <taxon>Pseudomonadales</taxon>
        <taxon>Pseudomonadaceae</taxon>
        <taxon>Pseudomonas</taxon>
    </lineage>
</organism>
<keyword evidence="2" id="KW-1185">Reference proteome</keyword>
<name>A0ABR6TGD9_9PSED</name>